<dbReference type="RefSeq" id="WP_202828836.1">
    <property type="nucleotide sequence ID" value="NZ_JAEUXJ010000026.1"/>
</dbReference>
<feature type="domain" description="VTT" evidence="7">
    <location>
        <begin position="85"/>
        <end position="199"/>
    </location>
</feature>
<evidence type="ECO:0000313" key="8">
    <source>
        <dbReference type="EMBL" id="MBL6459103.1"/>
    </source>
</evidence>
<organism evidence="8 9">
    <name type="scientific">Belnapia mucosa</name>
    <dbReference type="NCBI Taxonomy" id="2804532"/>
    <lineage>
        <taxon>Bacteria</taxon>
        <taxon>Pseudomonadati</taxon>
        <taxon>Pseudomonadota</taxon>
        <taxon>Alphaproteobacteria</taxon>
        <taxon>Acetobacterales</taxon>
        <taxon>Roseomonadaceae</taxon>
        <taxon>Belnapia</taxon>
    </lineage>
</organism>
<dbReference type="Proteomes" id="UP000606490">
    <property type="component" value="Unassembled WGS sequence"/>
</dbReference>
<sequence>MRNDATEQYGREGVRHGCLRFWPVAALLAGLGLALASGLQRYLSLDALVEYREALSQQVAASPVLTALGYVSAYVIAVTFSVPAGPVLTMAGGLLFGRWLGTALALPAATLGACLLFLAVRSALAPAVARRAGPFLDRLKPGLERDGFWYLLSLRLLPIVPYPVGSIAPALVGMPLPAFAVATGLGILPGTLVFAGIGAGLGQVFAYGGRPDASVMLSAPILLPLIGLAALSLVAMWWRRRRSDA</sequence>
<comment type="similarity">
    <text evidence="6">Belongs to the TVP38/TMEM64 family.</text>
</comment>
<name>A0ABS1VBS4_9PROT</name>
<proteinExistence type="inferred from homology"/>
<keyword evidence="4 6" id="KW-1133">Transmembrane helix</keyword>
<evidence type="ECO:0000256" key="6">
    <source>
        <dbReference type="RuleBase" id="RU366058"/>
    </source>
</evidence>
<reference evidence="8 9" key="1">
    <citation type="submission" date="2021-01" db="EMBL/GenBank/DDBJ databases">
        <title>Belnapia mucosa sp. nov. and Belnapia arida sp. nov., isolated from the Tabernas Desert (Almeria, Spain).</title>
        <authorList>
            <person name="Molina-Menor E."/>
            <person name="Vidal-Verdu A."/>
            <person name="Calonge A."/>
            <person name="Satari L."/>
            <person name="Pereto Magraner J."/>
            <person name="Porcar Miralles M."/>
        </authorList>
    </citation>
    <scope>NUCLEOTIDE SEQUENCE [LARGE SCALE GENOMIC DNA]</scope>
    <source>
        <strain evidence="8 9">T6</strain>
    </source>
</reference>
<keyword evidence="9" id="KW-1185">Reference proteome</keyword>
<dbReference type="InterPro" id="IPR032816">
    <property type="entry name" value="VTT_dom"/>
</dbReference>
<feature type="transmembrane region" description="Helical" evidence="6">
    <location>
        <begin position="179"/>
        <end position="205"/>
    </location>
</feature>
<evidence type="ECO:0000256" key="3">
    <source>
        <dbReference type="ARBA" id="ARBA00022692"/>
    </source>
</evidence>
<feature type="transmembrane region" description="Helical" evidence="6">
    <location>
        <begin position="21"/>
        <end position="43"/>
    </location>
</feature>
<keyword evidence="2 6" id="KW-1003">Cell membrane</keyword>
<dbReference type="InterPro" id="IPR015414">
    <property type="entry name" value="TMEM64"/>
</dbReference>
<evidence type="ECO:0000256" key="1">
    <source>
        <dbReference type="ARBA" id="ARBA00004651"/>
    </source>
</evidence>
<keyword evidence="3 6" id="KW-0812">Transmembrane</keyword>
<feature type="transmembrane region" description="Helical" evidence="6">
    <location>
        <begin position="148"/>
        <end position="172"/>
    </location>
</feature>
<dbReference type="PANTHER" id="PTHR12677">
    <property type="entry name" value="GOLGI APPARATUS MEMBRANE PROTEIN TVP38-RELATED"/>
    <property type="match status" value="1"/>
</dbReference>
<evidence type="ECO:0000259" key="7">
    <source>
        <dbReference type="Pfam" id="PF09335"/>
    </source>
</evidence>
<evidence type="ECO:0000313" key="9">
    <source>
        <dbReference type="Proteomes" id="UP000606490"/>
    </source>
</evidence>
<evidence type="ECO:0000256" key="5">
    <source>
        <dbReference type="ARBA" id="ARBA00023136"/>
    </source>
</evidence>
<feature type="transmembrane region" description="Helical" evidence="6">
    <location>
        <begin position="103"/>
        <end position="128"/>
    </location>
</feature>
<gene>
    <name evidence="8" type="ORF">JMJ55_27630</name>
</gene>
<keyword evidence="5 6" id="KW-0472">Membrane</keyword>
<evidence type="ECO:0000256" key="4">
    <source>
        <dbReference type="ARBA" id="ARBA00022989"/>
    </source>
</evidence>
<comment type="subcellular location">
    <subcellularLocation>
        <location evidence="1 6">Cell membrane</location>
        <topology evidence="1 6">Multi-pass membrane protein</topology>
    </subcellularLocation>
</comment>
<protein>
    <recommendedName>
        <fullName evidence="6">TVP38/TMEM64 family membrane protein</fullName>
    </recommendedName>
</protein>
<dbReference type="EMBL" id="JAEUXJ010000026">
    <property type="protein sequence ID" value="MBL6459103.1"/>
    <property type="molecule type" value="Genomic_DNA"/>
</dbReference>
<comment type="caution">
    <text evidence="8">The sequence shown here is derived from an EMBL/GenBank/DDBJ whole genome shotgun (WGS) entry which is preliminary data.</text>
</comment>
<feature type="transmembrane region" description="Helical" evidence="6">
    <location>
        <begin position="71"/>
        <end position="96"/>
    </location>
</feature>
<dbReference type="Pfam" id="PF09335">
    <property type="entry name" value="VTT_dom"/>
    <property type="match status" value="1"/>
</dbReference>
<evidence type="ECO:0000256" key="2">
    <source>
        <dbReference type="ARBA" id="ARBA00022475"/>
    </source>
</evidence>
<accession>A0ABS1VBS4</accession>
<feature type="transmembrane region" description="Helical" evidence="6">
    <location>
        <begin position="217"/>
        <end position="238"/>
    </location>
</feature>
<dbReference type="PANTHER" id="PTHR12677:SF59">
    <property type="entry name" value="GOLGI APPARATUS MEMBRANE PROTEIN TVP38-RELATED"/>
    <property type="match status" value="1"/>
</dbReference>